<evidence type="ECO:0000313" key="2">
    <source>
        <dbReference type="EMBL" id="MPC34886.1"/>
    </source>
</evidence>
<keyword evidence="1" id="KW-0812">Transmembrane</keyword>
<keyword evidence="1" id="KW-0472">Membrane</keyword>
<protein>
    <submittedName>
        <fullName evidence="2">Uncharacterized protein</fullName>
    </submittedName>
</protein>
<keyword evidence="3" id="KW-1185">Reference proteome</keyword>
<evidence type="ECO:0000313" key="3">
    <source>
        <dbReference type="Proteomes" id="UP000324222"/>
    </source>
</evidence>
<evidence type="ECO:0000256" key="1">
    <source>
        <dbReference type="SAM" id="Phobius"/>
    </source>
</evidence>
<dbReference type="EMBL" id="VSRR010003153">
    <property type="protein sequence ID" value="MPC34886.1"/>
    <property type="molecule type" value="Genomic_DNA"/>
</dbReference>
<keyword evidence="1" id="KW-1133">Transmembrane helix</keyword>
<organism evidence="2 3">
    <name type="scientific">Portunus trituberculatus</name>
    <name type="common">Swimming crab</name>
    <name type="synonym">Neptunus trituberculatus</name>
    <dbReference type="NCBI Taxonomy" id="210409"/>
    <lineage>
        <taxon>Eukaryota</taxon>
        <taxon>Metazoa</taxon>
        <taxon>Ecdysozoa</taxon>
        <taxon>Arthropoda</taxon>
        <taxon>Crustacea</taxon>
        <taxon>Multicrustacea</taxon>
        <taxon>Malacostraca</taxon>
        <taxon>Eumalacostraca</taxon>
        <taxon>Eucarida</taxon>
        <taxon>Decapoda</taxon>
        <taxon>Pleocyemata</taxon>
        <taxon>Brachyura</taxon>
        <taxon>Eubrachyura</taxon>
        <taxon>Portunoidea</taxon>
        <taxon>Portunidae</taxon>
        <taxon>Portuninae</taxon>
        <taxon>Portunus</taxon>
    </lineage>
</organism>
<proteinExistence type="predicted"/>
<gene>
    <name evidence="2" type="ORF">E2C01_028289</name>
</gene>
<sequence>MRQGSRLPPDSQEPFTVLELSPLSIPLLVPLLLIKRGKKRWIPGHNCISARYDAQVQSLERNIT</sequence>
<feature type="transmembrane region" description="Helical" evidence="1">
    <location>
        <begin position="15"/>
        <end position="34"/>
    </location>
</feature>
<dbReference type="Proteomes" id="UP000324222">
    <property type="component" value="Unassembled WGS sequence"/>
</dbReference>
<accession>A0A5B7ENS0</accession>
<reference evidence="2 3" key="1">
    <citation type="submission" date="2019-05" db="EMBL/GenBank/DDBJ databases">
        <title>Another draft genome of Portunus trituberculatus and its Hox gene families provides insights of decapod evolution.</title>
        <authorList>
            <person name="Jeong J.-H."/>
            <person name="Song I."/>
            <person name="Kim S."/>
            <person name="Choi T."/>
            <person name="Kim D."/>
            <person name="Ryu S."/>
            <person name="Kim W."/>
        </authorList>
    </citation>
    <scope>NUCLEOTIDE SEQUENCE [LARGE SCALE GENOMIC DNA]</scope>
    <source>
        <tissue evidence="2">Muscle</tissue>
    </source>
</reference>
<comment type="caution">
    <text evidence="2">The sequence shown here is derived from an EMBL/GenBank/DDBJ whole genome shotgun (WGS) entry which is preliminary data.</text>
</comment>
<dbReference type="AlphaFoldDB" id="A0A5B7ENS0"/>
<name>A0A5B7ENS0_PORTR</name>